<dbReference type="Pfam" id="PF00005">
    <property type="entry name" value="ABC_tran"/>
    <property type="match status" value="1"/>
</dbReference>
<dbReference type="Gene3D" id="1.20.1560.10">
    <property type="entry name" value="ABC transporter type 1, transmembrane domain"/>
    <property type="match status" value="1"/>
</dbReference>
<dbReference type="Gene3D" id="3.40.50.300">
    <property type="entry name" value="P-loop containing nucleotide triphosphate hydrolases"/>
    <property type="match status" value="1"/>
</dbReference>
<dbReference type="PANTHER" id="PTHR43394:SF1">
    <property type="entry name" value="ATP-BINDING CASSETTE SUB-FAMILY B MEMBER 10, MITOCHONDRIAL"/>
    <property type="match status" value="1"/>
</dbReference>
<evidence type="ECO:0000256" key="1">
    <source>
        <dbReference type="ARBA" id="ARBA00004651"/>
    </source>
</evidence>
<keyword evidence="4 10" id="KW-0067">ATP-binding</keyword>
<dbReference type="SUPFAM" id="SSF90123">
    <property type="entry name" value="ABC transporter transmembrane region"/>
    <property type="match status" value="1"/>
</dbReference>
<dbReference type="AlphaFoldDB" id="A0A7R7EIA6"/>
<evidence type="ECO:0000313" key="10">
    <source>
        <dbReference type="EMBL" id="BCN29204.1"/>
    </source>
</evidence>
<dbReference type="SMART" id="SM00382">
    <property type="entry name" value="AAA"/>
    <property type="match status" value="1"/>
</dbReference>
<keyword evidence="5 7" id="KW-1133">Transmembrane helix</keyword>
<dbReference type="Pfam" id="PF00664">
    <property type="entry name" value="ABC_membrane"/>
    <property type="match status" value="1"/>
</dbReference>
<dbReference type="CDD" id="cd07346">
    <property type="entry name" value="ABC_6TM_exporters"/>
    <property type="match status" value="1"/>
</dbReference>
<evidence type="ECO:0000256" key="3">
    <source>
        <dbReference type="ARBA" id="ARBA00022741"/>
    </source>
</evidence>
<dbReference type="PROSITE" id="PS50929">
    <property type="entry name" value="ABC_TM1F"/>
    <property type="match status" value="1"/>
</dbReference>
<gene>
    <name evidence="10" type="ORF">bsdtb5_04990</name>
</gene>
<accession>A0A7R7EIA6</accession>
<dbReference type="EMBL" id="AP024169">
    <property type="protein sequence ID" value="BCN29204.1"/>
    <property type="molecule type" value="Genomic_DNA"/>
</dbReference>
<organism evidence="10 11">
    <name type="scientific">Anaeromicropila herbilytica</name>
    <dbReference type="NCBI Taxonomy" id="2785025"/>
    <lineage>
        <taxon>Bacteria</taxon>
        <taxon>Bacillati</taxon>
        <taxon>Bacillota</taxon>
        <taxon>Clostridia</taxon>
        <taxon>Lachnospirales</taxon>
        <taxon>Lachnospiraceae</taxon>
        <taxon>Anaeromicropila</taxon>
    </lineage>
</organism>
<dbReference type="PROSITE" id="PS50893">
    <property type="entry name" value="ABC_TRANSPORTER_2"/>
    <property type="match status" value="1"/>
</dbReference>
<dbReference type="CDD" id="cd03228">
    <property type="entry name" value="ABCC_MRP_Like"/>
    <property type="match status" value="1"/>
</dbReference>
<evidence type="ECO:0000259" key="8">
    <source>
        <dbReference type="PROSITE" id="PS50893"/>
    </source>
</evidence>
<feature type="transmembrane region" description="Helical" evidence="7">
    <location>
        <begin position="276"/>
        <end position="295"/>
    </location>
</feature>
<evidence type="ECO:0000256" key="5">
    <source>
        <dbReference type="ARBA" id="ARBA00022989"/>
    </source>
</evidence>
<comment type="subcellular location">
    <subcellularLocation>
        <location evidence="1">Cell membrane</location>
        <topology evidence="1">Multi-pass membrane protein</topology>
    </subcellularLocation>
</comment>
<dbReference type="GO" id="GO:0005886">
    <property type="term" value="C:plasma membrane"/>
    <property type="evidence" value="ECO:0007669"/>
    <property type="project" value="UniProtKB-SubCell"/>
</dbReference>
<feature type="transmembrane region" description="Helical" evidence="7">
    <location>
        <begin position="168"/>
        <end position="188"/>
    </location>
</feature>
<protein>
    <submittedName>
        <fullName evidence="10">ABC transporter ATP-binding protein</fullName>
    </submittedName>
</protein>
<dbReference type="Proteomes" id="UP000595897">
    <property type="component" value="Chromosome"/>
</dbReference>
<feature type="transmembrane region" description="Helical" evidence="7">
    <location>
        <begin position="24"/>
        <end position="47"/>
    </location>
</feature>
<feature type="transmembrane region" description="Helical" evidence="7">
    <location>
        <begin position="145"/>
        <end position="162"/>
    </location>
</feature>
<dbReference type="KEGG" id="ahb:bsdtb5_04990"/>
<keyword evidence="3" id="KW-0547">Nucleotide-binding</keyword>
<dbReference type="InterPro" id="IPR003593">
    <property type="entry name" value="AAA+_ATPase"/>
</dbReference>
<dbReference type="InterPro" id="IPR011527">
    <property type="entry name" value="ABC1_TM_dom"/>
</dbReference>
<dbReference type="PROSITE" id="PS00211">
    <property type="entry name" value="ABC_TRANSPORTER_1"/>
    <property type="match status" value="1"/>
</dbReference>
<feature type="domain" description="ABC transporter" evidence="8">
    <location>
        <begin position="339"/>
        <end position="569"/>
    </location>
</feature>
<name>A0A7R7EIA6_9FIRM</name>
<dbReference type="InterPro" id="IPR017871">
    <property type="entry name" value="ABC_transporter-like_CS"/>
</dbReference>
<dbReference type="SUPFAM" id="SSF52540">
    <property type="entry name" value="P-loop containing nucleoside triphosphate hydrolases"/>
    <property type="match status" value="1"/>
</dbReference>
<evidence type="ECO:0000259" key="9">
    <source>
        <dbReference type="PROSITE" id="PS50929"/>
    </source>
</evidence>
<evidence type="ECO:0000313" key="11">
    <source>
        <dbReference type="Proteomes" id="UP000595897"/>
    </source>
</evidence>
<dbReference type="GO" id="GO:0015421">
    <property type="term" value="F:ABC-type oligopeptide transporter activity"/>
    <property type="evidence" value="ECO:0007669"/>
    <property type="project" value="TreeGrafter"/>
</dbReference>
<feature type="domain" description="ABC transmembrane type-1" evidence="9">
    <location>
        <begin position="29"/>
        <end position="309"/>
    </location>
</feature>
<dbReference type="InterPro" id="IPR039421">
    <property type="entry name" value="Type_1_exporter"/>
</dbReference>
<dbReference type="GO" id="GO:0005524">
    <property type="term" value="F:ATP binding"/>
    <property type="evidence" value="ECO:0007669"/>
    <property type="project" value="UniProtKB-KW"/>
</dbReference>
<proteinExistence type="predicted"/>
<dbReference type="RefSeq" id="WP_271714492.1">
    <property type="nucleotide sequence ID" value="NZ_AP024169.1"/>
</dbReference>
<reference evidence="10 11" key="1">
    <citation type="submission" date="2020-11" db="EMBL/GenBank/DDBJ databases">
        <title>Draft genome sequencing of a Lachnospiraceae strain isolated from anoxic soil subjected to BSD treatment.</title>
        <authorList>
            <person name="Uek A."/>
            <person name="Tonouchi A."/>
        </authorList>
    </citation>
    <scope>NUCLEOTIDE SEQUENCE [LARGE SCALE GENOMIC DNA]</scope>
    <source>
        <strain evidence="10 11">TB5</strain>
    </source>
</reference>
<evidence type="ECO:0000256" key="6">
    <source>
        <dbReference type="ARBA" id="ARBA00023136"/>
    </source>
</evidence>
<dbReference type="GO" id="GO:0016887">
    <property type="term" value="F:ATP hydrolysis activity"/>
    <property type="evidence" value="ECO:0007669"/>
    <property type="project" value="InterPro"/>
</dbReference>
<evidence type="ECO:0000256" key="2">
    <source>
        <dbReference type="ARBA" id="ARBA00022692"/>
    </source>
</evidence>
<dbReference type="InterPro" id="IPR036640">
    <property type="entry name" value="ABC1_TM_sf"/>
</dbReference>
<keyword evidence="11" id="KW-1185">Reference proteome</keyword>
<sequence>MSKLKIEPMKHPDKIMNYWKKEKYVVACIVIFGVSFNSMIILGPIYQGKLIDSIAGGDNLTSVLILAATYVAIIGMVQLLRYFKRFYIRRFANSTSATMRLMIYNNIMNKSTSELDNENTGNLMTRAISDVDLCVEGMRKFTTEVFDTGVLMIAYLISMLTYDVRITVLSMIFVPVAMFIAEKLKSIIYKYSKDYRTKSSEVADITYDIIENSMLYRVTGMEVENKAKYKNELKDLQDKAIKANILENSMQPVYNVIAMLGINMVIYLGGTKVIHGGWTVGVFSTYVAMFTAVAVKASKAAKLFNSVQKSQVSWKRIKPYLTEYKTKDTSSNMNNNTTLTVKNLSFSYEKGRENIIEDISLEARKGEIIGVTGSIASGKSTLGVSLTGLYPYLGSIKIDGKELKDYSEYEKSQMISYLGHRPQLLSDTIYNNITLGSVQDISSVLEEVCFDTDMQAMPHGQNTLVGNSGIKLSGGQQARIALARALLNKSKIIILDDPFSAVDMKTEEKIIENIKNNYKDSLIILISHRLAIFNRINNIILLKNNKTADYGTHQELMKNSEIYATIYKLQCTEGGDSDEE</sequence>
<evidence type="ECO:0000256" key="7">
    <source>
        <dbReference type="SAM" id="Phobius"/>
    </source>
</evidence>
<dbReference type="InterPro" id="IPR003439">
    <property type="entry name" value="ABC_transporter-like_ATP-bd"/>
</dbReference>
<evidence type="ECO:0000256" key="4">
    <source>
        <dbReference type="ARBA" id="ARBA00022840"/>
    </source>
</evidence>
<dbReference type="PANTHER" id="PTHR43394">
    <property type="entry name" value="ATP-DEPENDENT PERMEASE MDL1, MITOCHONDRIAL"/>
    <property type="match status" value="1"/>
</dbReference>
<feature type="transmembrane region" description="Helical" evidence="7">
    <location>
        <begin position="59"/>
        <end position="80"/>
    </location>
</feature>
<dbReference type="InterPro" id="IPR027417">
    <property type="entry name" value="P-loop_NTPase"/>
</dbReference>
<keyword evidence="2 7" id="KW-0812">Transmembrane</keyword>
<keyword evidence="6 7" id="KW-0472">Membrane</keyword>